<evidence type="ECO:0000256" key="1">
    <source>
        <dbReference type="ARBA" id="ARBA00006484"/>
    </source>
</evidence>
<proteinExistence type="inferred from homology"/>
<gene>
    <name evidence="3" type="ORF">SAMN04487907_104187</name>
</gene>
<dbReference type="EMBL" id="FOKV01000004">
    <property type="protein sequence ID" value="SFC43951.1"/>
    <property type="molecule type" value="Genomic_DNA"/>
</dbReference>
<dbReference type="InterPro" id="IPR002347">
    <property type="entry name" value="SDR_fam"/>
</dbReference>
<keyword evidence="2" id="KW-0560">Oxidoreductase</keyword>
<dbReference type="GO" id="GO:0016491">
    <property type="term" value="F:oxidoreductase activity"/>
    <property type="evidence" value="ECO:0007669"/>
    <property type="project" value="UniProtKB-KW"/>
</dbReference>
<keyword evidence="4" id="KW-1185">Reference proteome</keyword>
<dbReference type="PROSITE" id="PS00061">
    <property type="entry name" value="ADH_SHORT"/>
    <property type="match status" value="1"/>
</dbReference>
<dbReference type="NCBIfam" id="NF005559">
    <property type="entry name" value="PRK07231.1"/>
    <property type="match status" value="1"/>
</dbReference>
<dbReference type="PRINTS" id="PR00080">
    <property type="entry name" value="SDRFAMILY"/>
</dbReference>
<name>A0A1I1J754_9FLAO</name>
<dbReference type="FunFam" id="3.40.50.720:FF:000084">
    <property type="entry name" value="Short-chain dehydrogenase reductase"/>
    <property type="match status" value="1"/>
</dbReference>
<comment type="similarity">
    <text evidence="1">Belongs to the short-chain dehydrogenases/reductases (SDR) family.</text>
</comment>
<sequence>MKDKVALVTGGSKGMGEAAVRIFAEKGASVAILDVDIEAAEKLSAELNENGANTIAIKCDVSSEAQVEKAIAQVVETYGKLDAAFNNAGIQIPAQDITETSEEDYDKILNVNLKGVWLCMKHELIQMKKQQSGAIVNNSSLAGKVGVPGRTPYVAAKHAILGITKSAAADYASQGIRINAVCPGTIETPMVNDMVNSGDLKREDSINAAPINRLGKASEVADAAVWLCGEESTYVIGQSIAVDGGYTIL</sequence>
<evidence type="ECO:0000313" key="3">
    <source>
        <dbReference type="EMBL" id="SFC43951.1"/>
    </source>
</evidence>
<dbReference type="SUPFAM" id="SSF51735">
    <property type="entry name" value="NAD(P)-binding Rossmann-fold domains"/>
    <property type="match status" value="1"/>
</dbReference>
<dbReference type="STRING" id="1334022.SAMN04487907_104187"/>
<dbReference type="InterPro" id="IPR020904">
    <property type="entry name" value="Sc_DH/Rdtase_CS"/>
</dbReference>
<dbReference type="RefSeq" id="WP_092542693.1">
    <property type="nucleotide sequence ID" value="NZ_FOKV01000004.1"/>
</dbReference>
<dbReference type="Gene3D" id="3.40.50.720">
    <property type="entry name" value="NAD(P)-binding Rossmann-like Domain"/>
    <property type="match status" value="1"/>
</dbReference>
<dbReference type="AlphaFoldDB" id="A0A1I1J754"/>
<dbReference type="OrthoDB" id="597477at2"/>
<reference evidence="4" key="1">
    <citation type="submission" date="2016-10" db="EMBL/GenBank/DDBJ databases">
        <authorList>
            <person name="Varghese N."/>
            <person name="Submissions S."/>
        </authorList>
    </citation>
    <scope>NUCLEOTIDE SEQUENCE [LARGE SCALE GENOMIC DNA]</scope>
    <source>
        <strain evidence="4">DSM 24499</strain>
    </source>
</reference>
<dbReference type="PANTHER" id="PTHR24321">
    <property type="entry name" value="DEHYDROGENASES, SHORT CHAIN"/>
    <property type="match status" value="1"/>
</dbReference>
<dbReference type="Pfam" id="PF13561">
    <property type="entry name" value="adh_short_C2"/>
    <property type="match status" value="1"/>
</dbReference>
<dbReference type="PRINTS" id="PR00081">
    <property type="entry name" value="GDHRDH"/>
</dbReference>
<protein>
    <submittedName>
        <fullName evidence="3">NAD(P)-dependent dehydrogenase, short-chain alcohol dehydrogenase family</fullName>
    </submittedName>
</protein>
<dbReference type="PANTHER" id="PTHR24321:SF8">
    <property type="entry name" value="ESTRADIOL 17-BETA-DEHYDROGENASE 8-RELATED"/>
    <property type="match status" value="1"/>
</dbReference>
<organism evidence="3 4">
    <name type="scientific">Zunongwangia mangrovi</name>
    <dbReference type="NCBI Taxonomy" id="1334022"/>
    <lineage>
        <taxon>Bacteria</taxon>
        <taxon>Pseudomonadati</taxon>
        <taxon>Bacteroidota</taxon>
        <taxon>Flavobacteriia</taxon>
        <taxon>Flavobacteriales</taxon>
        <taxon>Flavobacteriaceae</taxon>
        <taxon>Zunongwangia</taxon>
    </lineage>
</organism>
<dbReference type="Proteomes" id="UP000199438">
    <property type="component" value="Unassembled WGS sequence"/>
</dbReference>
<evidence type="ECO:0000256" key="2">
    <source>
        <dbReference type="ARBA" id="ARBA00023002"/>
    </source>
</evidence>
<evidence type="ECO:0000313" key="4">
    <source>
        <dbReference type="Proteomes" id="UP000199438"/>
    </source>
</evidence>
<accession>A0A1I1J754</accession>
<dbReference type="CDD" id="cd05233">
    <property type="entry name" value="SDR_c"/>
    <property type="match status" value="1"/>
</dbReference>
<dbReference type="InterPro" id="IPR036291">
    <property type="entry name" value="NAD(P)-bd_dom_sf"/>
</dbReference>